<name>A0ACC2FFD4_DALPE</name>
<organism evidence="1 2">
    <name type="scientific">Dallia pectoralis</name>
    <name type="common">Alaska blackfish</name>
    <dbReference type="NCBI Taxonomy" id="75939"/>
    <lineage>
        <taxon>Eukaryota</taxon>
        <taxon>Metazoa</taxon>
        <taxon>Chordata</taxon>
        <taxon>Craniata</taxon>
        <taxon>Vertebrata</taxon>
        <taxon>Euteleostomi</taxon>
        <taxon>Actinopterygii</taxon>
        <taxon>Neopterygii</taxon>
        <taxon>Teleostei</taxon>
        <taxon>Protacanthopterygii</taxon>
        <taxon>Esociformes</taxon>
        <taxon>Umbridae</taxon>
        <taxon>Dallia</taxon>
    </lineage>
</organism>
<comment type="caution">
    <text evidence="1">The sequence shown here is derived from an EMBL/GenBank/DDBJ whole genome shotgun (WGS) entry which is preliminary data.</text>
</comment>
<keyword evidence="2" id="KW-1185">Reference proteome</keyword>
<accession>A0ACC2FFD4</accession>
<proteinExistence type="predicted"/>
<evidence type="ECO:0000313" key="1">
    <source>
        <dbReference type="EMBL" id="KAJ7990098.1"/>
    </source>
</evidence>
<gene>
    <name evidence="1" type="ORF">DPEC_G00296760</name>
</gene>
<dbReference type="Proteomes" id="UP001157502">
    <property type="component" value="Chromosome 28"/>
</dbReference>
<sequence>MEMFEDIYANEDDSRENNEEEENIYEMTTDMSADLRNEAAAFPWSRPPLDIPGNKQTAQQDIPGNKQTTPIDIPGNKQTTPLDIPGSDSSWKTPFQVSAVCLGLLFVLFLAGITGLSVQNTALTTRVTTLESYKSEQIPHKSTEKVVFAASLGNCGYLGPYDNDTTLKFQDVLVNEYAAYNSNTGIFTAPVRGVYFFMYSGHSNSTRDMGLSLIKNRNNSIIATLQHAAGNRMETTSSSIYLTLDVGDQISVKLSTNTWVFDNIFRFTTFMGQLVFPL</sequence>
<reference evidence="1" key="1">
    <citation type="submission" date="2021-05" db="EMBL/GenBank/DDBJ databases">
        <authorList>
            <person name="Pan Q."/>
            <person name="Jouanno E."/>
            <person name="Zahm M."/>
            <person name="Klopp C."/>
            <person name="Cabau C."/>
            <person name="Louis A."/>
            <person name="Berthelot C."/>
            <person name="Parey E."/>
            <person name="Roest Crollius H."/>
            <person name="Montfort J."/>
            <person name="Robinson-Rechavi M."/>
            <person name="Bouchez O."/>
            <person name="Lampietro C."/>
            <person name="Lopez Roques C."/>
            <person name="Donnadieu C."/>
            <person name="Postlethwait J."/>
            <person name="Bobe J."/>
            <person name="Dillon D."/>
            <person name="Chandos A."/>
            <person name="von Hippel F."/>
            <person name="Guiguen Y."/>
        </authorList>
    </citation>
    <scope>NUCLEOTIDE SEQUENCE</scope>
    <source>
        <strain evidence="1">YG-Jan2019</strain>
    </source>
</reference>
<evidence type="ECO:0000313" key="2">
    <source>
        <dbReference type="Proteomes" id="UP001157502"/>
    </source>
</evidence>
<dbReference type="EMBL" id="CM055755">
    <property type="protein sequence ID" value="KAJ7990098.1"/>
    <property type="molecule type" value="Genomic_DNA"/>
</dbReference>
<protein>
    <submittedName>
        <fullName evidence="1">Uncharacterized protein</fullName>
    </submittedName>
</protein>